<dbReference type="AlphaFoldDB" id="A0A1C0A9K5"/>
<feature type="binding site" evidence="12">
    <location>
        <begin position="92"/>
        <end position="96"/>
    </location>
    <ligand>
        <name>NAD(+)</name>
        <dbReference type="ChEBI" id="CHEBI:57540"/>
    </ligand>
</feature>
<feature type="binding site" evidence="10">
    <location>
        <position position="269"/>
    </location>
    <ligand>
        <name>glycerol</name>
        <dbReference type="ChEBI" id="CHEBI:17754"/>
    </ligand>
</feature>
<dbReference type="GO" id="GO:0046872">
    <property type="term" value="F:metal ion binding"/>
    <property type="evidence" value="ECO:0007669"/>
    <property type="project" value="UniProtKB-KW"/>
</dbReference>
<feature type="binding site" evidence="10">
    <location>
        <position position="252"/>
    </location>
    <ligand>
        <name>glycerol</name>
        <dbReference type="ChEBI" id="CHEBI:17754"/>
    </ligand>
</feature>
<protein>
    <recommendedName>
        <fullName evidence="8">Glycerol dehydrogenase</fullName>
        <ecNumber evidence="7">1.1.1.6</ecNumber>
    </recommendedName>
</protein>
<evidence type="ECO:0000256" key="10">
    <source>
        <dbReference type="PIRSR" id="PIRSR000112-1"/>
    </source>
</evidence>
<keyword evidence="3" id="KW-0319">Glycerol metabolism</keyword>
<feature type="binding site" evidence="11">
    <location>
        <position position="119"/>
    </location>
    <ligand>
        <name>glycerol</name>
        <dbReference type="ChEBI" id="CHEBI:17754"/>
    </ligand>
</feature>
<evidence type="ECO:0000256" key="3">
    <source>
        <dbReference type="ARBA" id="ARBA00022798"/>
    </source>
</evidence>
<organism evidence="14 15">
    <name type="scientific">Orenia metallireducens</name>
    <dbReference type="NCBI Taxonomy" id="1413210"/>
    <lineage>
        <taxon>Bacteria</taxon>
        <taxon>Bacillati</taxon>
        <taxon>Bacillota</taxon>
        <taxon>Clostridia</taxon>
        <taxon>Halanaerobiales</taxon>
        <taxon>Halobacteroidaceae</taxon>
        <taxon>Orenia</taxon>
    </lineage>
</organism>
<dbReference type="CDD" id="cd08170">
    <property type="entry name" value="GlyDH"/>
    <property type="match status" value="1"/>
</dbReference>
<reference evidence="14 15" key="2">
    <citation type="submission" date="2016-08" db="EMBL/GenBank/DDBJ databases">
        <title>Orenia metallireducens sp. nov. strain Z6, a Novel Metal-reducing Firmicute from the Deep Subsurface.</title>
        <authorList>
            <person name="Maxim B.I."/>
            <person name="Kenneth K."/>
            <person name="Flynn T.M."/>
            <person name="Oloughlin E.J."/>
            <person name="Locke R.A."/>
            <person name="Weber J.R."/>
            <person name="Egan S.M."/>
            <person name="Mackie R.I."/>
            <person name="Cann I.K."/>
        </authorList>
    </citation>
    <scope>NUCLEOTIDE SEQUENCE [LARGE SCALE GENOMIC DNA]</scope>
    <source>
        <strain evidence="14 15">Z6</strain>
    </source>
</reference>
<comment type="catalytic activity">
    <reaction evidence="9">
        <text>glycerol + NAD(+) = dihydroxyacetone + NADH + H(+)</text>
        <dbReference type="Rhea" id="RHEA:13769"/>
        <dbReference type="ChEBI" id="CHEBI:15378"/>
        <dbReference type="ChEBI" id="CHEBI:16016"/>
        <dbReference type="ChEBI" id="CHEBI:17754"/>
        <dbReference type="ChEBI" id="CHEBI:57540"/>
        <dbReference type="ChEBI" id="CHEBI:57945"/>
        <dbReference type="EC" id="1.1.1.6"/>
    </reaction>
</comment>
<evidence type="ECO:0000256" key="8">
    <source>
        <dbReference type="ARBA" id="ARBA00040132"/>
    </source>
</evidence>
<dbReference type="GO" id="GO:0015980">
    <property type="term" value="P:energy derivation by oxidation of organic compounds"/>
    <property type="evidence" value="ECO:0007669"/>
    <property type="project" value="UniProtKB-ARBA"/>
</dbReference>
<dbReference type="PANTHER" id="PTHR43616">
    <property type="entry name" value="GLYCEROL DEHYDROGENASE"/>
    <property type="match status" value="1"/>
</dbReference>
<dbReference type="NCBIfam" id="NF006941">
    <property type="entry name" value="PRK09423.1"/>
    <property type="match status" value="1"/>
</dbReference>
<feature type="binding site" evidence="12">
    <location>
        <position position="123"/>
    </location>
    <ligand>
        <name>NAD(+)</name>
        <dbReference type="ChEBI" id="CHEBI:57540"/>
    </ligand>
</feature>
<name>A0A1C0A9K5_9FIRM</name>
<sequence>MAKILISPGKYVQGKGVLKEVGEHIAKLGDKVLALSDPVVLDLFQEEIKEGLKDKDLLLESFNGECSKNEINRLKELVEEKGIKVVIGIGGGKTLDTAKAVAYYAGLPVAIIPTIAATDAPCSALSVIYTDEGVFEEYLFLPSNPDVVLVDTEVIAKAPARFLVSGMGDALATYFEAAASSLTKTKAMSGGSPTMTALNLAELCYDTLIEYGLVAKKAAEAGVVTEALEKIVEANTLLSGLGFESGGLAAAHAIHNGFTVLDETHNKTHGEKVAYSTIVQLVLEDREPELIDGVIDFCKSVGLPTTLADLGIEEINEDDILKVAKASTVEGETIHNMPFAVDAQMVKDAILAADRLGR</sequence>
<dbReference type="EC" id="1.1.1.6" evidence="7"/>
<dbReference type="Proteomes" id="UP000093514">
    <property type="component" value="Unassembled WGS sequence"/>
</dbReference>
<dbReference type="InterPro" id="IPR016205">
    <property type="entry name" value="Glycerol_DH"/>
</dbReference>
<dbReference type="EMBL" id="LWDV01000008">
    <property type="protein sequence ID" value="OCL26968.1"/>
    <property type="molecule type" value="Genomic_DNA"/>
</dbReference>
<feature type="domain" description="Alcohol dehydrogenase iron-type/glycerol dehydrogenase GldA" evidence="13">
    <location>
        <begin position="8"/>
        <end position="152"/>
    </location>
</feature>
<dbReference type="RefSeq" id="WP_068716392.1">
    <property type="nucleotide sequence ID" value="NZ_LWDV01000008.1"/>
</dbReference>
<comment type="caution">
    <text evidence="14">The sequence shown here is derived from an EMBL/GenBank/DDBJ whole genome shotgun (WGS) entry which is preliminary data.</text>
</comment>
<evidence type="ECO:0000256" key="5">
    <source>
        <dbReference type="ARBA" id="ARBA00023027"/>
    </source>
</evidence>
<evidence type="ECO:0000256" key="1">
    <source>
        <dbReference type="ARBA" id="ARBA00007358"/>
    </source>
</evidence>
<keyword evidence="2 10" id="KW-0479">Metal-binding</keyword>
<evidence type="ECO:0000313" key="15">
    <source>
        <dbReference type="Proteomes" id="UP000093514"/>
    </source>
</evidence>
<evidence type="ECO:0000256" key="7">
    <source>
        <dbReference type="ARBA" id="ARBA00039147"/>
    </source>
</evidence>
<dbReference type="PANTHER" id="PTHR43616:SF5">
    <property type="entry name" value="GLYCEROL DEHYDROGENASE 1"/>
    <property type="match status" value="1"/>
</dbReference>
<dbReference type="InterPro" id="IPR001670">
    <property type="entry name" value="ADH_Fe/GldA"/>
</dbReference>
<dbReference type="Pfam" id="PF00465">
    <property type="entry name" value="Fe-ADH"/>
    <property type="match status" value="1"/>
</dbReference>
<evidence type="ECO:0000256" key="11">
    <source>
        <dbReference type="PIRSR" id="PIRSR000112-2"/>
    </source>
</evidence>
<gene>
    <name evidence="14" type="primary">gldA</name>
    <name evidence="14" type="ORF">U472_05640</name>
</gene>
<proteinExistence type="inferred from homology"/>
<dbReference type="Gene3D" id="1.20.1090.10">
    <property type="entry name" value="Dehydroquinate synthase-like - alpha domain"/>
    <property type="match status" value="1"/>
</dbReference>
<keyword evidence="5 12" id="KW-0520">NAD</keyword>
<comment type="similarity">
    <text evidence="1">Belongs to the iron-containing alcohol dehydrogenase family.</text>
</comment>
<dbReference type="GO" id="GO:0008888">
    <property type="term" value="F:glycerol dehydrogenase (NAD+) activity"/>
    <property type="evidence" value="ECO:0007669"/>
    <property type="project" value="UniProtKB-EC"/>
</dbReference>
<dbReference type="FunFam" id="3.40.50.1970:FF:000005">
    <property type="entry name" value="Glycerol dehydrogenase"/>
    <property type="match status" value="1"/>
</dbReference>
<evidence type="ECO:0000256" key="12">
    <source>
        <dbReference type="PIRSR" id="PIRSR000112-3"/>
    </source>
</evidence>
<dbReference type="GO" id="GO:0019563">
    <property type="term" value="P:glycerol catabolic process"/>
    <property type="evidence" value="ECO:0007669"/>
    <property type="project" value="UniProtKB-ARBA"/>
</dbReference>
<dbReference type="PIRSF" id="PIRSF000112">
    <property type="entry name" value="Glycerol_dehydrogenase"/>
    <property type="match status" value="1"/>
</dbReference>
<reference evidence="15" key="1">
    <citation type="submission" date="2016-07" db="EMBL/GenBank/DDBJ databases">
        <authorList>
            <person name="Florea S."/>
            <person name="Webb J.S."/>
            <person name="Jaromczyk J."/>
            <person name="Schardl C.L."/>
        </authorList>
    </citation>
    <scope>NUCLEOTIDE SEQUENCE [LARGE SCALE GENOMIC DNA]</scope>
    <source>
        <strain evidence="15">Z6</strain>
    </source>
</reference>
<feature type="binding site" evidence="10">
    <location>
        <position position="169"/>
    </location>
    <ligand>
        <name>glycerol</name>
        <dbReference type="ChEBI" id="CHEBI:17754"/>
    </ligand>
</feature>
<feature type="binding site" evidence="12">
    <location>
        <position position="129"/>
    </location>
    <ligand>
        <name>NAD(+)</name>
        <dbReference type="ChEBI" id="CHEBI:57540"/>
    </ligand>
</feature>
<dbReference type="GO" id="GO:0005829">
    <property type="term" value="C:cytosol"/>
    <property type="evidence" value="ECO:0007669"/>
    <property type="project" value="TreeGrafter"/>
</dbReference>
<keyword evidence="4" id="KW-0560">Oxidoreductase</keyword>
<evidence type="ECO:0000256" key="6">
    <source>
        <dbReference type="ARBA" id="ARBA00037918"/>
    </source>
</evidence>
<evidence type="ECO:0000259" key="13">
    <source>
        <dbReference type="Pfam" id="PF00465"/>
    </source>
</evidence>
<feature type="binding site" evidence="12">
    <location>
        <position position="125"/>
    </location>
    <ligand>
        <name>NAD(+)</name>
        <dbReference type="ChEBI" id="CHEBI:57540"/>
    </ligand>
</feature>
<dbReference type="OrthoDB" id="5198708at2"/>
<dbReference type="InterPro" id="IPR018211">
    <property type="entry name" value="ADH_Fe_CS"/>
</dbReference>
<comment type="pathway">
    <text evidence="6">Polyol metabolism; glycerol fermentation; glycerone phosphate from glycerol (oxidative route): step 1/2.</text>
</comment>
<evidence type="ECO:0000256" key="4">
    <source>
        <dbReference type="ARBA" id="ARBA00023002"/>
    </source>
</evidence>
<dbReference type="Gene3D" id="3.40.50.1970">
    <property type="match status" value="1"/>
</dbReference>
<dbReference type="PROSITE" id="PS00913">
    <property type="entry name" value="ADH_IRON_1"/>
    <property type="match status" value="1"/>
</dbReference>
<accession>A0A1C0A9K5</accession>
<comment type="cofactor">
    <cofactor evidence="10">
        <name>Zn(2+)</name>
        <dbReference type="ChEBI" id="CHEBI:29105"/>
    </cofactor>
    <text evidence="10">Binds 1 zinc ion per subunit.</text>
</comment>
<dbReference type="SUPFAM" id="SSF56796">
    <property type="entry name" value="Dehydroquinate synthase-like"/>
    <property type="match status" value="1"/>
</dbReference>
<dbReference type="PROSITE" id="PS00060">
    <property type="entry name" value="ADH_IRON_2"/>
    <property type="match status" value="1"/>
</dbReference>
<evidence type="ECO:0000256" key="2">
    <source>
        <dbReference type="ARBA" id="ARBA00022723"/>
    </source>
</evidence>
<keyword evidence="15" id="KW-1185">Reference proteome</keyword>
<keyword evidence="10" id="KW-0862">Zinc</keyword>
<evidence type="ECO:0000256" key="9">
    <source>
        <dbReference type="ARBA" id="ARBA00049006"/>
    </source>
</evidence>
<evidence type="ECO:0000313" key="14">
    <source>
        <dbReference type="EMBL" id="OCL26968.1"/>
    </source>
</evidence>